<keyword evidence="10" id="KW-1185">Reference proteome</keyword>
<dbReference type="EMBL" id="CP001802">
    <property type="protein sequence ID" value="ACY22066.1"/>
    <property type="molecule type" value="Genomic_DNA"/>
</dbReference>
<keyword evidence="4" id="KW-0804">Transcription</keyword>
<evidence type="ECO:0000256" key="5">
    <source>
        <dbReference type="ARBA" id="ARBA00074140"/>
    </source>
</evidence>
<dbReference type="Gene3D" id="2.60.120.10">
    <property type="entry name" value="Jelly Rolls"/>
    <property type="match status" value="1"/>
</dbReference>
<sequence>MSETRQYGEIAAESAPNPTVDAADRHPGGHRIARHHHLTHQIVYASSGLVEVTTQAGTWVAPPDRAIWIPALAWHEHRFYGNTEFNCVSIEPSARPFADDAPVVVAVTGLVRELIVEGSRTSDPTCPAQQRLRSVLLDQLRRTDETALSLRTPSDDRLVHACAIVTADLTRNHSLADLGRTVGASKRTLSRLLRDELGLTYPQWRTSVRLHRALILLAEGAGVTEVAHRCGWATPSAFIDAYRRVLGHTPGSRRAPARV</sequence>
<dbReference type="OrthoDB" id="2039152at2"/>
<dbReference type="STRING" id="526226.Gbro_2853"/>
<dbReference type="InterPro" id="IPR003313">
    <property type="entry name" value="AraC-bd"/>
</dbReference>
<evidence type="ECO:0000313" key="10">
    <source>
        <dbReference type="Proteomes" id="UP000001219"/>
    </source>
</evidence>
<dbReference type="Pfam" id="PF12833">
    <property type="entry name" value="HTH_18"/>
    <property type="match status" value="1"/>
</dbReference>
<evidence type="ECO:0000256" key="2">
    <source>
        <dbReference type="ARBA" id="ARBA00023015"/>
    </source>
</evidence>
<dbReference type="FunFam" id="1.10.10.60:FF:000132">
    <property type="entry name" value="AraC family transcriptional regulator"/>
    <property type="match status" value="1"/>
</dbReference>
<dbReference type="PANTHER" id="PTHR11019:SF199">
    <property type="entry name" value="HTH-TYPE TRANSCRIPTIONAL REGULATOR NIMR"/>
    <property type="match status" value="1"/>
</dbReference>
<reference evidence="10" key="1">
    <citation type="submission" date="2009-10" db="EMBL/GenBank/DDBJ databases">
        <title>The complete chromosome of Gordonia bronchialis DSM 43247.</title>
        <authorList>
            <consortium name="US DOE Joint Genome Institute (JGI-PGF)"/>
            <person name="Lucas S."/>
            <person name="Copeland A."/>
            <person name="Lapidus A."/>
            <person name="Glavina del Rio T."/>
            <person name="Dalin E."/>
            <person name="Tice H."/>
            <person name="Bruce D."/>
            <person name="Goodwin L."/>
            <person name="Pitluck S."/>
            <person name="Kyrpides N."/>
            <person name="Mavromatis K."/>
            <person name="Ivanova N."/>
            <person name="Ovchinnikova G."/>
            <person name="Saunders E."/>
            <person name="Brettin T."/>
            <person name="Detter J.C."/>
            <person name="Han C."/>
            <person name="Larimer F."/>
            <person name="Land M."/>
            <person name="Hauser L."/>
            <person name="Markowitz V."/>
            <person name="Cheng J.-F."/>
            <person name="Hugenholtz P."/>
            <person name="Woyke T."/>
            <person name="Wu D."/>
            <person name="Jando M."/>
            <person name="Schneider S."/>
            <person name="Goeker M."/>
            <person name="Klenk H.-P."/>
            <person name="Eisen J.A."/>
        </authorList>
    </citation>
    <scope>NUCLEOTIDE SEQUENCE [LARGE SCALE GENOMIC DNA]</scope>
    <source>
        <strain evidence="10">ATCC 25592 / DSM 43247 / BCRC 13721 / JCM 3198 / KCTC 3076 / NBRC 16047 / NCTC 10667</strain>
    </source>
</reference>
<dbReference type="HOGENOM" id="CLU_000445_87_4_11"/>
<dbReference type="InterPro" id="IPR014710">
    <property type="entry name" value="RmlC-like_jellyroll"/>
</dbReference>
<reference evidence="9 10" key="2">
    <citation type="journal article" date="2010" name="Stand. Genomic Sci.">
        <title>Complete genome sequence of Gordonia bronchialis type strain (3410).</title>
        <authorList>
            <person name="Ivanova N."/>
            <person name="Sikorski J."/>
            <person name="Jando M."/>
            <person name="Lapidus A."/>
            <person name="Nolan M."/>
            <person name="Lucas S."/>
            <person name="Del Rio T.G."/>
            <person name="Tice H."/>
            <person name="Copeland A."/>
            <person name="Cheng J.F."/>
            <person name="Chen F."/>
            <person name="Bruce D."/>
            <person name="Goodwin L."/>
            <person name="Pitluck S."/>
            <person name="Mavromatis K."/>
            <person name="Ovchinnikova G."/>
            <person name="Pati A."/>
            <person name="Chen A."/>
            <person name="Palaniappan K."/>
            <person name="Land M."/>
            <person name="Hauser L."/>
            <person name="Chang Y.J."/>
            <person name="Jeffries C.D."/>
            <person name="Chain P."/>
            <person name="Saunders E."/>
            <person name="Han C."/>
            <person name="Detter J.C."/>
            <person name="Brettin T."/>
            <person name="Rohde M."/>
            <person name="Goker M."/>
            <person name="Bristow J."/>
            <person name="Eisen J.A."/>
            <person name="Markowitz V."/>
            <person name="Hugenholtz P."/>
            <person name="Klenk H.P."/>
            <person name="Kyrpides N.C."/>
        </authorList>
    </citation>
    <scope>NUCLEOTIDE SEQUENCE [LARGE SCALE GENOMIC DNA]</scope>
    <source>
        <strain evidence="10">ATCC 25592 / DSM 43247 / BCRC 13721 / JCM 3198 / KCTC 3076 / NBRC 16047 / NCTC 10667</strain>
    </source>
</reference>
<evidence type="ECO:0000256" key="1">
    <source>
        <dbReference type="ARBA" id="ARBA00022491"/>
    </source>
</evidence>
<dbReference type="RefSeq" id="WP_012834582.1">
    <property type="nucleotide sequence ID" value="NC_013441.1"/>
</dbReference>
<name>D0L975_GORB4</name>
<keyword evidence="1" id="KW-0678">Repressor</keyword>
<dbReference type="Gene3D" id="1.10.10.60">
    <property type="entry name" value="Homeodomain-like"/>
    <property type="match status" value="1"/>
</dbReference>
<organism evidence="9 10">
    <name type="scientific">Gordonia bronchialis (strain ATCC 25592 / DSM 43247 / BCRC 13721 / JCM 3198 / KCTC 3076 / NBRC 16047 / NCTC 10667)</name>
    <name type="common">Rhodococcus bronchialis</name>
    <dbReference type="NCBI Taxonomy" id="526226"/>
    <lineage>
        <taxon>Bacteria</taxon>
        <taxon>Bacillati</taxon>
        <taxon>Actinomycetota</taxon>
        <taxon>Actinomycetes</taxon>
        <taxon>Mycobacteriales</taxon>
        <taxon>Gordoniaceae</taxon>
        <taxon>Gordonia</taxon>
    </lineage>
</organism>
<dbReference type="PROSITE" id="PS01124">
    <property type="entry name" value="HTH_ARAC_FAMILY_2"/>
    <property type="match status" value="1"/>
</dbReference>
<dbReference type="PANTHER" id="PTHR11019">
    <property type="entry name" value="HTH-TYPE TRANSCRIPTIONAL REGULATOR NIMR"/>
    <property type="match status" value="1"/>
</dbReference>
<evidence type="ECO:0000256" key="7">
    <source>
        <dbReference type="SAM" id="MobiDB-lite"/>
    </source>
</evidence>
<proteinExistence type="predicted"/>
<dbReference type="GO" id="GO:0043565">
    <property type="term" value="F:sequence-specific DNA binding"/>
    <property type="evidence" value="ECO:0007669"/>
    <property type="project" value="InterPro"/>
</dbReference>
<dbReference type="SUPFAM" id="SSF46689">
    <property type="entry name" value="Homeodomain-like"/>
    <property type="match status" value="1"/>
</dbReference>
<evidence type="ECO:0000256" key="4">
    <source>
        <dbReference type="ARBA" id="ARBA00023163"/>
    </source>
</evidence>
<keyword evidence="2" id="KW-0805">Transcription regulation</keyword>
<dbReference type="InterPro" id="IPR011051">
    <property type="entry name" value="RmlC_Cupin_sf"/>
</dbReference>
<dbReference type="AlphaFoldDB" id="D0L975"/>
<keyword evidence="3" id="KW-0238">DNA-binding</keyword>
<protein>
    <recommendedName>
        <fullName evidence="5">HTH-type transcriptional regulator RipA</fullName>
    </recommendedName>
    <alternativeName>
        <fullName evidence="6">Repressor of iron proteins A</fullName>
    </alternativeName>
</protein>
<evidence type="ECO:0000256" key="6">
    <source>
        <dbReference type="ARBA" id="ARBA00079449"/>
    </source>
</evidence>
<dbReference type="Proteomes" id="UP000001219">
    <property type="component" value="Chromosome"/>
</dbReference>
<dbReference type="InterPro" id="IPR009057">
    <property type="entry name" value="Homeodomain-like_sf"/>
</dbReference>
<evidence type="ECO:0000256" key="3">
    <source>
        <dbReference type="ARBA" id="ARBA00023125"/>
    </source>
</evidence>
<dbReference type="SUPFAM" id="SSF51182">
    <property type="entry name" value="RmlC-like cupins"/>
    <property type="match status" value="1"/>
</dbReference>
<evidence type="ECO:0000259" key="8">
    <source>
        <dbReference type="PROSITE" id="PS01124"/>
    </source>
</evidence>
<dbReference type="GO" id="GO:0003700">
    <property type="term" value="F:DNA-binding transcription factor activity"/>
    <property type="evidence" value="ECO:0007669"/>
    <property type="project" value="InterPro"/>
</dbReference>
<feature type="domain" description="HTH araC/xylS-type" evidence="8">
    <location>
        <begin position="159"/>
        <end position="256"/>
    </location>
</feature>
<evidence type="ECO:0000313" key="9">
    <source>
        <dbReference type="EMBL" id="ACY22066.1"/>
    </source>
</evidence>
<dbReference type="CDD" id="cd06124">
    <property type="entry name" value="cupin_NimR-like_N"/>
    <property type="match status" value="1"/>
</dbReference>
<accession>D0L975</accession>
<gene>
    <name evidence="9" type="ordered locus">Gbro_2853</name>
</gene>
<dbReference type="InterPro" id="IPR018060">
    <property type="entry name" value="HTH_AraC"/>
</dbReference>
<dbReference type="SMART" id="SM00342">
    <property type="entry name" value="HTH_ARAC"/>
    <property type="match status" value="1"/>
</dbReference>
<dbReference type="KEGG" id="gbr:Gbro_2853"/>
<dbReference type="Pfam" id="PF02311">
    <property type="entry name" value="AraC_binding"/>
    <property type="match status" value="1"/>
</dbReference>
<feature type="region of interest" description="Disordered" evidence="7">
    <location>
        <begin position="1"/>
        <end position="20"/>
    </location>
</feature>
<dbReference type="eggNOG" id="COG2207">
    <property type="taxonomic scope" value="Bacteria"/>
</dbReference>